<dbReference type="InterPro" id="IPR005467">
    <property type="entry name" value="His_kinase_dom"/>
</dbReference>
<dbReference type="InterPro" id="IPR003661">
    <property type="entry name" value="HisK_dim/P_dom"/>
</dbReference>
<dbReference type="Gene3D" id="1.10.287.130">
    <property type="match status" value="1"/>
</dbReference>
<evidence type="ECO:0000256" key="4">
    <source>
        <dbReference type="ARBA" id="ARBA00022519"/>
    </source>
</evidence>
<evidence type="ECO:0000256" key="7">
    <source>
        <dbReference type="ARBA" id="ARBA00022692"/>
    </source>
</evidence>
<proteinExistence type="predicted"/>
<dbReference type="GO" id="GO:0000155">
    <property type="term" value="F:phosphorelay sensor kinase activity"/>
    <property type="evidence" value="ECO:0007669"/>
    <property type="project" value="InterPro"/>
</dbReference>
<evidence type="ECO:0000256" key="11">
    <source>
        <dbReference type="ARBA" id="ARBA00022989"/>
    </source>
</evidence>
<keyword evidence="6 14" id="KW-0808">Transferase</keyword>
<evidence type="ECO:0000313" key="17">
    <source>
        <dbReference type="EMBL" id="PPC75606.1"/>
    </source>
</evidence>
<keyword evidence="7 14" id="KW-0812">Transmembrane</keyword>
<evidence type="ECO:0000256" key="6">
    <source>
        <dbReference type="ARBA" id="ARBA00022679"/>
    </source>
</evidence>
<evidence type="ECO:0000256" key="10">
    <source>
        <dbReference type="ARBA" id="ARBA00022840"/>
    </source>
</evidence>
<evidence type="ECO:0000259" key="16">
    <source>
        <dbReference type="PROSITE" id="PS50885"/>
    </source>
</evidence>
<keyword evidence="12 14" id="KW-0902">Two-component regulatory system</keyword>
<dbReference type="Gene3D" id="3.30.565.10">
    <property type="entry name" value="Histidine kinase-like ATPase, C-terminal domain"/>
    <property type="match status" value="1"/>
</dbReference>
<dbReference type="CDD" id="cd00075">
    <property type="entry name" value="HATPase"/>
    <property type="match status" value="1"/>
</dbReference>
<evidence type="ECO:0000256" key="12">
    <source>
        <dbReference type="ARBA" id="ARBA00023012"/>
    </source>
</evidence>
<dbReference type="InterPro" id="IPR050428">
    <property type="entry name" value="TCS_sensor_his_kinase"/>
</dbReference>
<dbReference type="Pfam" id="PF21085">
    <property type="entry name" value="CusS"/>
    <property type="match status" value="1"/>
</dbReference>
<comment type="caution">
    <text evidence="17">The sequence shown here is derived from an EMBL/GenBank/DDBJ whole genome shotgun (WGS) entry which is preliminary data.</text>
</comment>
<evidence type="ECO:0000313" key="18">
    <source>
        <dbReference type="Proteomes" id="UP000238196"/>
    </source>
</evidence>
<keyword evidence="5" id="KW-0597">Phosphoprotein</keyword>
<dbReference type="CDD" id="cd06225">
    <property type="entry name" value="HAMP"/>
    <property type="match status" value="1"/>
</dbReference>
<dbReference type="NCBIfam" id="TIGR01386">
    <property type="entry name" value="cztS_silS_copS"/>
    <property type="match status" value="1"/>
</dbReference>
<sequence length="458" mass="50818">MNSHSLTARLSLMFMLAVGSVLLLAGLAFNLASHHHFIQLDQDDLQQKHHAVVTLLQNLRADTPLSVLQEELSLLLGEHGDIQARLWQGPTLIWSSSHMPEIGHALPATDELWDWQQGDEQYRGLVSQIISPGFSAPWQLQLLKNVTVHEHFFQQFRTGLWLGLLGCLLLSGLLGWWVVRRGLRPLRELTAVAEAVSASRLNQALNEKAMPEELRPLAAAFNAMLVRLDEDFARLSSFSAEIAHELRTPVTAMQTRTEVILARPRSADDYAEALYASLEGLEQIRRLIDDMLFLARADNQLQAFAREPVALHTLARQLLDYYDIVADEQHIRLQLEGQATLLGDAPMLRRALGNLISNALRYTPAGGCITLSLKQQPQRVTVRVSNEGEPIAADLLPRLFQRFVRGQPGTDTSDHHHAGLGLAITRAIVEAQGGQISCQSDRQGTHFILCFPDSGAGG</sequence>
<dbReference type="GO" id="GO:0005886">
    <property type="term" value="C:plasma membrane"/>
    <property type="evidence" value="ECO:0007669"/>
    <property type="project" value="UniProtKB-SubCell"/>
</dbReference>
<evidence type="ECO:0000256" key="8">
    <source>
        <dbReference type="ARBA" id="ARBA00022741"/>
    </source>
</evidence>
<keyword evidence="3 14" id="KW-1003">Cell membrane</keyword>
<dbReference type="SMART" id="SM00304">
    <property type="entry name" value="HAMP"/>
    <property type="match status" value="1"/>
</dbReference>
<dbReference type="PANTHER" id="PTHR45436">
    <property type="entry name" value="SENSOR HISTIDINE KINASE YKOH"/>
    <property type="match status" value="1"/>
</dbReference>
<dbReference type="InterPro" id="IPR003594">
    <property type="entry name" value="HATPase_dom"/>
</dbReference>
<keyword evidence="8 14" id="KW-0547">Nucleotide-binding</keyword>
<protein>
    <recommendedName>
        <fullName evidence="14">Sensor protein</fullName>
        <ecNumber evidence="14">2.7.13.3</ecNumber>
    </recommendedName>
</protein>
<dbReference type="SMART" id="SM00387">
    <property type="entry name" value="HATPase_c"/>
    <property type="match status" value="1"/>
</dbReference>
<dbReference type="InterPro" id="IPR048590">
    <property type="entry name" value="CusS-like_sensor"/>
</dbReference>
<dbReference type="InterPro" id="IPR036890">
    <property type="entry name" value="HATPase_C_sf"/>
</dbReference>
<comment type="catalytic activity">
    <reaction evidence="1 14">
        <text>ATP + protein L-histidine = ADP + protein N-phospho-L-histidine.</text>
        <dbReference type="EC" id="2.7.13.3"/>
    </reaction>
</comment>
<dbReference type="Pfam" id="PF00512">
    <property type="entry name" value="HisKA"/>
    <property type="match status" value="1"/>
</dbReference>
<dbReference type="Pfam" id="PF00672">
    <property type="entry name" value="HAMP"/>
    <property type="match status" value="1"/>
</dbReference>
<keyword evidence="13 14" id="KW-0472">Membrane</keyword>
<evidence type="ECO:0000259" key="15">
    <source>
        <dbReference type="PROSITE" id="PS50109"/>
    </source>
</evidence>
<comment type="function">
    <text evidence="14">Member of a two-component regulatory system.</text>
</comment>
<dbReference type="CDD" id="cd00082">
    <property type="entry name" value="HisKA"/>
    <property type="match status" value="1"/>
</dbReference>
<evidence type="ECO:0000256" key="14">
    <source>
        <dbReference type="RuleBase" id="RU364088"/>
    </source>
</evidence>
<dbReference type="PROSITE" id="PS50885">
    <property type="entry name" value="HAMP"/>
    <property type="match status" value="1"/>
</dbReference>
<accession>A0A2S5KMR7</accession>
<dbReference type="PROSITE" id="PS50109">
    <property type="entry name" value="HIS_KIN"/>
    <property type="match status" value="1"/>
</dbReference>
<feature type="transmembrane region" description="Helical" evidence="14">
    <location>
        <begin position="160"/>
        <end position="179"/>
    </location>
</feature>
<dbReference type="InterPro" id="IPR003660">
    <property type="entry name" value="HAMP_dom"/>
</dbReference>
<name>A0A2S5KMR7_9PROT</name>
<dbReference type="PRINTS" id="PR00344">
    <property type="entry name" value="BCTRLSENSOR"/>
</dbReference>
<feature type="transmembrane region" description="Helical" evidence="14">
    <location>
        <begin position="12"/>
        <end position="32"/>
    </location>
</feature>
<evidence type="ECO:0000256" key="5">
    <source>
        <dbReference type="ARBA" id="ARBA00022553"/>
    </source>
</evidence>
<dbReference type="InterPro" id="IPR004358">
    <property type="entry name" value="Sig_transdc_His_kin-like_C"/>
</dbReference>
<comment type="subcellular location">
    <subcellularLocation>
        <location evidence="2">Cell inner membrane</location>
        <topology evidence="2">Multi-pass membrane protein</topology>
    </subcellularLocation>
</comment>
<dbReference type="OrthoDB" id="5290273at2"/>
<dbReference type="Pfam" id="PF02518">
    <property type="entry name" value="HATPase_c"/>
    <property type="match status" value="1"/>
</dbReference>
<reference evidence="17 18" key="1">
    <citation type="submission" date="2018-02" db="EMBL/GenBank/DDBJ databases">
        <title>novel marine gammaproteobacteria from coastal saline agro ecosystem.</title>
        <authorList>
            <person name="Krishnan R."/>
            <person name="Ramesh Kumar N."/>
        </authorList>
    </citation>
    <scope>NUCLEOTIDE SEQUENCE [LARGE SCALE GENOMIC DNA]</scope>
    <source>
        <strain evidence="17 18">228</strain>
    </source>
</reference>
<evidence type="ECO:0000256" key="3">
    <source>
        <dbReference type="ARBA" id="ARBA00022475"/>
    </source>
</evidence>
<dbReference type="SUPFAM" id="SSF55874">
    <property type="entry name" value="ATPase domain of HSP90 chaperone/DNA topoisomerase II/histidine kinase"/>
    <property type="match status" value="1"/>
</dbReference>
<keyword evidence="10 14" id="KW-0067">ATP-binding</keyword>
<dbReference type="SMART" id="SM00388">
    <property type="entry name" value="HisKA"/>
    <property type="match status" value="1"/>
</dbReference>
<dbReference type="AlphaFoldDB" id="A0A2S5KMR7"/>
<dbReference type="PANTHER" id="PTHR45436:SF15">
    <property type="entry name" value="SENSOR HISTIDINE KINASE CUSS"/>
    <property type="match status" value="1"/>
</dbReference>
<dbReference type="InterPro" id="IPR006290">
    <property type="entry name" value="CztS_silS_copS"/>
</dbReference>
<keyword evidence="11 14" id="KW-1133">Transmembrane helix</keyword>
<evidence type="ECO:0000256" key="13">
    <source>
        <dbReference type="ARBA" id="ARBA00023136"/>
    </source>
</evidence>
<feature type="domain" description="HAMP" evidence="16">
    <location>
        <begin position="180"/>
        <end position="233"/>
    </location>
</feature>
<dbReference type="EC" id="2.7.13.3" evidence="14"/>
<evidence type="ECO:0000256" key="1">
    <source>
        <dbReference type="ARBA" id="ARBA00000085"/>
    </source>
</evidence>
<evidence type="ECO:0000256" key="2">
    <source>
        <dbReference type="ARBA" id="ARBA00004429"/>
    </source>
</evidence>
<dbReference type="SUPFAM" id="SSF47384">
    <property type="entry name" value="Homodimeric domain of signal transducing histidine kinase"/>
    <property type="match status" value="1"/>
</dbReference>
<dbReference type="Gene3D" id="6.10.340.10">
    <property type="match status" value="1"/>
</dbReference>
<evidence type="ECO:0000256" key="9">
    <source>
        <dbReference type="ARBA" id="ARBA00022777"/>
    </source>
</evidence>
<dbReference type="SUPFAM" id="SSF158472">
    <property type="entry name" value="HAMP domain-like"/>
    <property type="match status" value="1"/>
</dbReference>
<keyword evidence="9 14" id="KW-0418">Kinase</keyword>
<dbReference type="EMBL" id="PRLP01000082">
    <property type="protein sequence ID" value="PPC75606.1"/>
    <property type="molecule type" value="Genomic_DNA"/>
</dbReference>
<gene>
    <name evidence="17" type="ORF">C4K68_19580</name>
</gene>
<organism evidence="17 18">
    <name type="scientific">Proteobacteria bacterium 228</name>
    <dbReference type="NCBI Taxonomy" id="2083153"/>
    <lineage>
        <taxon>Bacteria</taxon>
        <taxon>Pseudomonadati</taxon>
        <taxon>Pseudomonadota</taxon>
    </lineage>
</organism>
<feature type="domain" description="Histidine kinase" evidence="15">
    <location>
        <begin position="241"/>
        <end position="455"/>
    </location>
</feature>
<dbReference type="InterPro" id="IPR036097">
    <property type="entry name" value="HisK_dim/P_sf"/>
</dbReference>
<keyword evidence="4 14" id="KW-0997">Cell inner membrane</keyword>
<dbReference type="Proteomes" id="UP000238196">
    <property type="component" value="Unassembled WGS sequence"/>
</dbReference>
<dbReference type="GO" id="GO:0005524">
    <property type="term" value="F:ATP binding"/>
    <property type="evidence" value="ECO:0007669"/>
    <property type="project" value="UniProtKB-KW"/>
</dbReference>